<evidence type="ECO:0000313" key="4">
    <source>
        <dbReference type="EMBL" id="TBN05404.1"/>
    </source>
</evidence>
<keyword evidence="1" id="KW-0732">Signal</keyword>
<sequence>MKYVVIIFLLSNTVWSQNLDAHLWENRVIVISADKANIQKAESQFNLLNKEKEKLIDRRLVIYKCIEKTCVFYDFKQVEKMSKTNKNPEGFSITLIGLDGGKKYKSNQIEQANVFFDLIDKMPMRRQELKNKKGKND</sequence>
<dbReference type="Pfam" id="PF13778">
    <property type="entry name" value="DUF4174"/>
    <property type="match status" value="1"/>
</dbReference>
<reference evidence="4 5" key="1">
    <citation type="submission" date="2019-02" db="EMBL/GenBank/DDBJ databases">
        <title>Hyunsoonleella sp., isolated from marine sediment.</title>
        <authorList>
            <person name="Liu B.-T."/>
        </authorList>
    </citation>
    <scope>NUCLEOTIDE SEQUENCE [LARGE SCALE GENOMIC DNA]</scope>
    <source>
        <strain evidence="4 5">T58</strain>
    </source>
</reference>
<evidence type="ECO:0000313" key="5">
    <source>
        <dbReference type="Proteomes" id="UP000291142"/>
    </source>
</evidence>
<feature type="coiled-coil region" evidence="2">
    <location>
        <begin position="31"/>
        <end position="58"/>
    </location>
</feature>
<proteinExistence type="predicted"/>
<evidence type="ECO:0000256" key="2">
    <source>
        <dbReference type="SAM" id="Coils"/>
    </source>
</evidence>
<protein>
    <submittedName>
        <fullName evidence="4">DUF4174 domain-containing protein</fullName>
    </submittedName>
</protein>
<comment type="caution">
    <text evidence="4">The sequence shown here is derived from an EMBL/GenBank/DDBJ whole genome shotgun (WGS) entry which is preliminary data.</text>
</comment>
<feature type="domain" description="DUF4174" evidence="3">
    <location>
        <begin position="19"/>
        <end position="128"/>
    </location>
</feature>
<gene>
    <name evidence="4" type="ORF">EYD45_03755</name>
</gene>
<keyword evidence="5" id="KW-1185">Reference proteome</keyword>
<accession>A0A4V2JAF1</accession>
<dbReference type="InterPro" id="IPR025232">
    <property type="entry name" value="DUF4174"/>
</dbReference>
<dbReference type="AlphaFoldDB" id="A0A4V2JAF1"/>
<evidence type="ECO:0000259" key="3">
    <source>
        <dbReference type="Pfam" id="PF13778"/>
    </source>
</evidence>
<keyword evidence="2" id="KW-0175">Coiled coil</keyword>
<evidence type="ECO:0000256" key="1">
    <source>
        <dbReference type="ARBA" id="ARBA00022729"/>
    </source>
</evidence>
<dbReference type="EMBL" id="SIRT01000002">
    <property type="protein sequence ID" value="TBN05404.1"/>
    <property type="molecule type" value="Genomic_DNA"/>
</dbReference>
<organism evidence="4 5">
    <name type="scientific">Hyunsoonleella flava</name>
    <dbReference type="NCBI Taxonomy" id="2527939"/>
    <lineage>
        <taxon>Bacteria</taxon>
        <taxon>Pseudomonadati</taxon>
        <taxon>Bacteroidota</taxon>
        <taxon>Flavobacteriia</taxon>
        <taxon>Flavobacteriales</taxon>
        <taxon>Flavobacteriaceae</taxon>
    </lineage>
</organism>
<dbReference type="OrthoDB" id="7362103at2"/>
<dbReference type="Proteomes" id="UP000291142">
    <property type="component" value="Unassembled WGS sequence"/>
</dbReference>
<name>A0A4V2JAF1_9FLAO</name>
<dbReference type="RefSeq" id="WP_130963023.1">
    <property type="nucleotide sequence ID" value="NZ_SIRT01000002.1"/>
</dbReference>